<dbReference type="InterPro" id="IPR037523">
    <property type="entry name" value="VOC_core"/>
</dbReference>
<gene>
    <name evidence="2" type="ORF">I5677_08055</name>
</gene>
<protein>
    <submittedName>
        <fullName evidence="2">VOC family protein</fullName>
    </submittedName>
</protein>
<dbReference type="Gene3D" id="3.10.180.10">
    <property type="entry name" value="2,3-Dihydroxybiphenyl 1,2-Dioxygenase, domain 1"/>
    <property type="match status" value="1"/>
</dbReference>
<sequence length="120" mass="13524">MKFCWCTITVNNLEESIIFYRDVVGLKERRRLQTVPGVEIVFLGNGETQVELLCNKNIKKTNIGADISLGFQVDSLEDKMAELKSKGIGIQSGIIQPNPAVKFFYVLDPNGLKIQFVEMQ</sequence>
<organism evidence="2 3">
    <name type="scientific">Mobilitalea sibirica</name>
    <dbReference type="NCBI Taxonomy" id="1462919"/>
    <lineage>
        <taxon>Bacteria</taxon>
        <taxon>Bacillati</taxon>
        <taxon>Bacillota</taxon>
        <taxon>Clostridia</taxon>
        <taxon>Lachnospirales</taxon>
        <taxon>Lachnospiraceae</taxon>
        <taxon>Mobilitalea</taxon>
    </lineage>
</organism>
<dbReference type="Pfam" id="PF00903">
    <property type="entry name" value="Glyoxalase"/>
    <property type="match status" value="1"/>
</dbReference>
<dbReference type="Proteomes" id="UP000623269">
    <property type="component" value="Unassembled WGS sequence"/>
</dbReference>
<keyword evidence="3" id="KW-1185">Reference proteome</keyword>
<dbReference type="RefSeq" id="WP_197661056.1">
    <property type="nucleotide sequence ID" value="NZ_JAEAGR010000006.1"/>
</dbReference>
<evidence type="ECO:0000259" key="1">
    <source>
        <dbReference type="PROSITE" id="PS51819"/>
    </source>
</evidence>
<dbReference type="InterPro" id="IPR029068">
    <property type="entry name" value="Glyas_Bleomycin-R_OHBP_Dase"/>
</dbReference>
<comment type="caution">
    <text evidence="2">The sequence shown here is derived from an EMBL/GenBank/DDBJ whole genome shotgun (WGS) entry which is preliminary data.</text>
</comment>
<dbReference type="InterPro" id="IPR004360">
    <property type="entry name" value="Glyas_Fos-R_dOase_dom"/>
</dbReference>
<dbReference type="SUPFAM" id="SSF54593">
    <property type="entry name" value="Glyoxalase/Bleomycin resistance protein/Dihydroxybiphenyl dioxygenase"/>
    <property type="match status" value="1"/>
</dbReference>
<accession>A0A8J7GYV2</accession>
<name>A0A8J7GYV2_9FIRM</name>
<proteinExistence type="predicted"/>
<evidence type="ECO:0000313" key="3">
    <source>
        <dbReference type="Proteomes" id="UP000623269"/>
    </source>
</evidence>
<reference evidence="2" key="1">
    <citation type="submission" date="2020-12" db="EMBL/GenBank/DDBJ databases">
        <title>M. sibirica DSM 26468T genome.</title>
        <authorList>
            <person name="Thieme N."/>
            <person name="Rettenmaier R."/>
            <person name="Zverlov V."/>
            <person name="Liebl W."/>
        </authorList>
    </citation>
    <scope>NUCLEOTIDE SEQUENCE</scope>
    <source>
        <strain evidence="2">DSM 26468</strain>
    </source>
</reference>
<feature type="domain" description="VOC" evidence="1">
    <location>
        <begin position="2"/>
        <end position="119"/>
    </location>
</feature>
<dbReference type="PROSITE" id="PS51819">
    <property type="entry name" value="VOC"/>
    <property type="match status" value="1"/>
</dbReference>
<dbReference type="EMBL" id="JAEAGR010000006">
    <property type="protein sequence ID" value="MBH1940839.1"/>
    <property type="molecule type" value="Genomic_DNA"/>
</dbReference>
<evidence type="ECO:0000313" key="2">
    <source>
        <dbReference type="EMBL" id="MBH1940839.1"/>
    </source>
</evidence>
<dbReference type="AlphaFoldDB" id="A0A8J7GYV2"/>